<feature type="region of interest" description="Disordered" evidence="1">
    <location>
        <begin position="184"/>
        <end position="203"/>
    </location>
</feature>
<dbReference type="EMBL" id="FOEI01000004">
    <property type="protein sequence ID" value="SEP98574.1"/>
    <property type="molecule type" value="Genomic_DNA"/>
</dbReference>
<dbReference type="AlphaFoldDB" id="A0A1H9CBP9"/>
<sequence length="315" mass="35877">MKKIFLAVLGLSTFIASAQKDFQGMAVYESKTSTAEIAKNFETNKDMTPEMKQQILERMKKMFEKTFILNFDKSASIYKEEEKLDAPGQSGGGRMMSSFMGGGGTYYKNVKDKQYTVDKEIFGKEFLIKDSLPNLKWVLTEETKQIGDYTCFKATAVKEASKSDFRNFRMKKEEPKKVAVKTEEVKKDEKAATTETKTEEKKEEKKTNFFDEVDMPKEITITAWYCPEIPVNQGPEGYWGLPGLIMEVNDGKTVIMCSKLVMNVKDKVEIKAPTGGDKVTQKEYDDIIMKKMQEMQEMNGGNPHGRGGMQIRMSR</sequence>
<dbReference type="Proteomes" id="UP000198648">
    <property type="component" value="Unassembled WGS sequence"/>
</dbReference>
<dbReference type="OrthoDB" id="1068986at2"/>
<keyword evidence="4" id="KW-1185">Reference proteome</keyword>
<dbReference type="STRING" id="1299341.SAMN05444005_104151"/>
<keyword evidence="2" id="KW-0732">Signal</keyword>
<dbReference type="RefSeq" id="WP_091467842.1">
    <property type="nucleotide sequence ID" value="NZ_FOEI01000004.1"/>
</dbReference>
<reference evidence="3 4" key="1">
    <citation type="submission" date="2016-10" db="EMBL/GenBank/DDBJ databases">
        <authorList>
            <person name="de Groot N.N."/>
        </authorList>
    </citation>
    <scope>NUCLEOTIDE SEQUENCE [LARGE SCALE GENOMIC DNA]</scope>
    <source>
        <strain evidence="3 4">DSM 27078</strain>
    </source>
</reference>
<evidence type="ECO:0000256" key="2">
    <source>
        <dbReference type="SAM" id="SignalP"/>
    </source>
</evidence>
<dbReference type="InterPro" id="IPR005901">
    <property type="entry name" value="GLPGLI"/>
</dbReference>
<name>A0A1H9CBP9_9FLAO</name>
<gene>
    <name evidence="3" type="ORF">SAMN05444005_104151</name>
</gene>
<accession>A0A1H9CBP9</accession>
<evidence type="ECO:0000256" key="1">
    <source>
        <dbReference type="SAM" id="MobiDB-lite"/>
    </source>
</evidence>
<evidence type="ECO:0000313" key="4">
    <source>
        <dbReference type="Proteomes" id="UP000198648"/>
    </source>
</evidence>
<evidence type="ECO:0000313" key="3">
    <source>
        <dbReference type="EMBL" id="SEP98574.1"/>
    </source>
</evidence>
<dbReference type="Pfam" id="PF09697">
    <property type="entry name" value="Porph_ging"/>
    <property type="match status" value="1"/>
</dbReference>
<feature type="signal peptide" evidence="2">
    <location>
        <begin position="1"/>
        <end position="18"/>
    </location>
</feature>
<proteinExistence type="predicted"/>
<dbReference type="NCBIfam" id="TIGR01200">
    <property type="entry name" value="GLPGLI"/>
    <property type="match status" value="1"/>
</dbReference>
<protein>
    <submittedName>
        <fullName evidence="3">GLPGLI family protein</fullName>
    </submittedName>
</protein>
<organism evidence="3 4">
    <name type="scientific">Flavobacterium urocaniciphilum</name>
    <dbReference type="NCBI Taxonomy" id="1299341"/>
    <lineage>
        <taxon>Bacteria</taxon>
        <taxon>Pseudomonadati</taxon>
        <taxon>Bacteroidota</taxon>
        <taxon>Flavobacteriia</taxon>
        <taxon>Flavobacteriales</taxon>
        <taxon>Flavobacteriaceae</taxon>
        <taxon>Flavobacterium</taxon>
    </lineage>
</organism>
<feature type="chain" id="PRO_5011594150" evidence="2">
    <location>
        <begin position="19"/>
        <end position="315"/>
    </location>
</feature>